<dbReference type="GO" id="GO:0003677">
    <property type="term" value="F:DNA binding"/>
    <property type="evidence" value="ECO:0007669"/>
    <property type="project" value="InterPro"/>
</dbReference>
<protein>
    <recommendedName>
        <fullName evidence="1">HTH cro/C1-type domain-containing protein</fullName>
    </recommendedName>
</protein>
<sequence>MRRVKARRISSEQLRAARALLRWEQRELAERSGVSHPTIARLELQPGPLKGYQRTVDLLREAFEREGLVFLMPGEDGGEGVRFGYDFIAE</sequence>
<accession>A0A917QGD1</accession>
<organism evidence="2 3">
    <name type="scientific">Salinarimonas ramus</name>
    <dbReference type="NCBI Taxonomy" id="690164"/>
    <lineage>
        <taxon>Bacteria</taxon>
        <taxon>Pseudomonadati</taxon>
        <taxon>Pseudomonadota</taxon>
        <taxon>Alphaproteobacteria</taxon>
        <taxon>Hyphomicrobiales</taxon>
        <taxon>Salinarimonadaceae</taxon>
        <taxon>Salinarimonas</taxon>
    </lineage>
</organism>
<comment type="caution">
    <text evidence="2">The sequence shown here is derived from an EMBL/GenBank/DDBJ whole genome shotgun (WGS) entry which is preliminary data.</text>
</comment>
<dbReference type="EMBL" id="BMMF01000014">
    <property type="protein sequence ID" value="GGK49431.1"/>
    <property type="molecule type" value="Genomic_DNA"/>
</dbReference>
<keyword evidence="3" id="KW-1185">Reference proteome</keyword>
<feature type="domain" description="HTH cro/C1-type" evidence="1">
    <location>
        <begin position="14"/>
        <end position="43"/>
    </location>
</feature>
<dbReference type="PROSITE" id="PS50943">
    <property type="entry name" value="HTH_CROC1"/>
    <property type="match status" value="1"/>
</dbReference>
<reference evidence="2 3" key="1">
    <citation type="journal article" date="2014" name="Int. J. Syst. Evol. Microbiol.">
        <title>Complete genome sequence of Corynebacterium casei LMG S-19264T (=DSM 44701T), isolated from a smear-ripened cheese.</title>
        <authorList>
            <consortium name="US DOE Joint Genome Institute (JGI-PGF)"/>
            <person name="Walter F."/>
            <person name="Albersmeier A."/>
            <person name="Kalinowski J."/>
            <person name="Ruckert C."/>
        </authorList>
    </citation>
    <scope>NUCLEOTIDE SEQUENCE [LARGE SCALE GENOMIC DNA]</scope>
    <source>
        <strain evidence="2 3">CGMCC 1.9161</strain>
    </source>
</reference>
<dbReference type="CDD" id="cd00093">
    <property type="entry name" value="HTH_XRE"/>
    <property type="match status" value="1"/>
</dbReference>
<dbReference type="InterPro" id="IPR010982">
    <property type="entry name" value="Lambda_DNA-bd_dom_sf"/>
</dbReference>
<evidence type="ECO:0000313" key="3">
    <source>
        <dbReference type="Proteomes" id="UP000600449"/>
    </source>
</evidence>
<dbReference type="SUPFAM" id="SSF47413">
    <property type="entry name" value="lambda repressor-like DNA-binding domains"/>
    <property type="match status" value="1"/>
</dbReference>
<dbReference type="Proteomes" id="UP000600449">
    <property type="component" value="Unassembled WGS sequence"/>
</dbReference>
<gene>
    <name evidence="2" type="ORF">GCM10011322_40580</name>
</gene>
<name>A0A917QGD1_9HYPH</name>
<dbReference type="AlphaFoldDB" id="A0A917QGD1"/>
<dbReference type="Pfam" id="PF01381">
    <property type="entry name" value="HTH_3"/>
    <property type="match status" value="1"/>
</dbReference>
<evidence type="ECO:0000313" key="2">
    <source>
        <dbReference type="EMBL" id="GGK49431.1"/>
    </source>
</evidence>
<dbReference type="InterPro" id="IPR001387">
    <property type="entry name" value="Cro/C1-type_HTH"/>
</dbReference>
<proteinExistence type="predicted"/>
<evidence type="ECO:0000259" key="1">
    <source>
        <dbReference type="PROSITE" id="PS50943"/>
    </source>
</evidence>
<dbReference type="Gene3D" id="1.10.260.40">
    <property type="entry name" value="lambda repressor-like DNA-binding domains"/>
    <property type="match status" value="1"/>
</dbReference>